<sequence>INLITWMHRITNEIIFRTTTGVKNNAVAAYYYTIFVPENIKSLNENEQEQMKSSEDLVQSIHNYMDGVGEAYNVNCIKSTVKFNGGSLMFWGCFGV</sequence>
<keyword evidence="2" id="KW-1185">Reference proteome</keyword>
<protein>
    <submittedName>
        <fullName evidence="1">33618_t:CDS:1</fullName>
    </submittedName>
</protein>
<comment type="caution">
    <text evidence="1">The sequence shown here is derived from an EMBL/GenBank/DDBJ whole genome shotgun (WGS) entry which is preliminary data.</text>
</comment>
<reference evidence="1 2" key="1">
    <citation type="submission" date="2021-06" db="EMBL/GenBank/DDBJ databases">
        <authorList>
            <person name="Kallberg Y."/>
            <person name="Tangrot J."/>
            <person name="Rosling A."/>
        </authorList>
    </citation>
    <scope>NUCLEOTIDE SEQUENCE [LARGE SCALE GENOMIC DNA]</scope>
    <source>
        <strain evidence="1 2">120-4 pot B 10/14</strain>
    </source>
</reference>
<dbReference type="EMBL" id="CAJVQB010038234">
    <property type="protein sequence ID" value="CAG8826019.1"/>
    <property type="molecule type" value="Genomic_DNA"/>
</dbReference>
<evidence type="ECO:0000313" key="2">
    <source>
        <dbReference type="Proteomes" id="UP000789901"/>
    </source>
</evidence>
<gene>
    <name evidence="1" type="ORF">GMARGA_LOCUS28998</name>
</gene>
<accession>A0ABN7WBJ8</accession>
<name>A0ABN7WBJ8_GIGMA</name>
<evidence type="ECO:0000313" key="1">
    <source>
        <dbReference type="EMBL" id="CAG8826019.1"/>
    </source>
</evidence>
<organism evidence="1 2">
    <name type="scientific">Gigaspora margarita</name>
    <dbReference type="NCBI Taxonomy" id="4874"/>
    <lineage>
        <taxon>Eukaryota</taxon>
        <taxon>Fungi</taxon>
        <taxon>Fungi incertae sedis</taxon>
        <taxon>Mucoromycota</taxon>
        <taxon>Glomeromycotina</taxon>
        <taxon>Glomeromycetes</taxon>
        <taxon>Diversisporales</taxon>
        <taxon>Gigasporaceae</taxon>
        <taxon>Gigaspora</taxon>
    </lineage>
</organism>
<dbReference type="Proteomes" id="UP000789901">
    <property type="component" value="Unassembled WGS sequence"/>
</dbReference>
<feature type="non-terminal residue" evidence="1">
    <location>
        <position position="1"/>
    </location>
</feature>
<proteinExistence type="predicted"/>
<feature type="non-terminal residue" evidence="1">
    <location>
        <position position="96"/>
    </location>
</feature>